<evidence type="ECO:0000256" key="1">
    <source>
        <dbReference type="SAM" id="Phobius"/>
    </source>
</evidence>
<name>A0A6C0INP9_9ZZZZ</name>
<dbReference type="AlphaFoldDB" id="A0A6C0INP9"/>
<accession>A0A6C0INP9</accession>
<dbReference type="EMBL" id="MN740215">
    <property type="protein sequence ID" value="QHT94115.1"/>
    <property type="molecule type" value="Genomic_DNA"/>
</dbReference>
<evidence type="ECO:0000313" key="2">
    <source>
        <dbReference type="EMBL" id="QHT94115.1"/>
    </source>
</evidence>
<sequence length="119" mass="14106">MIENKQILIDGFSGFLMFAGLSYLTEKNKDKDYYHKIAAFAWGAPFTFFYLMYITSKQGKKAAMDFNRHALFGTMATLFLILFSLYFHNMDVKINVLFSFFVTFAFAFVYFKFKLYNRF</sequence>
<feature type="transmembrane region" description="Helical" evidence="1">
    <location>
        <begin position="37"/>
        <end position="54"/>
    </location>
</feature>
<keyword evidence="1" id="KW-0812">Transmembrane</keyword>
<keyword evidence="1" id="KW-0472">Membrane</keyword>
<reference evidence="2" key="1">
    <citation type="journal article" date="2020" name="Nature">
        <title>Giant virus diversity and host interactions through global metagenomics.</title>
        <authorList>
            <person name="Schulz F."/>
            <person name="Roux S."/>
            <person name="Paez-Espino D."/>
            <person name="Jungbluth S."/>
            <person name="Walsh D.A."/>
            <person name="Denef V.J."/>
            <person name="McMahon K.D."/>
            <person name="Konstantinidis K.T."/>
            <person name="Eloe-Fadrosh E.A."/>
            <person name="Kyrpides N.C."/>
            <person name="Woyke T."/>
        </authorList>
    </citation>
    <scope>NUCLEOTIDE SEQUENCE</scope>
    <source>
        <strain evidence="2">GVMAG-M-3300024258-14</strain>
    </source>
</reference>
<proteinExistence type="predicted"/>
<feature type="transmembrane region" description="Helical" evidence="1">
    <location>
        <begin position="66"/>
        <end position="88"/>
    </location>
</feature>
<feature type="transmembrane region" description="Helical" evidence="1">
    <location>
        <begin position="94"/>
        <end position="113"/>
    </location>
</feature>
<protein>
    <submittedName>
        <fullName evidence="2">Uncharacterized protein</fullName>
    </submittedName>
</protein>
<keyword evidence="1" id="KW-1133">Transmembrane helix</keyword>
<organism evidence="2">
    <name type="scientific">viral metagenome</name>
    <dbReference type="NCBI Taxonomy" id="1070528"/>
    <lineage>
        <taxon>unclassified sequences</taxon>
        <taxon>metagenomes</taxon>
        <taxon>organismal metagenomes</taxon>
    </lineage>
</organism>